<keyword evidence="2" id="KW-1185">Reference proteome</keyword>
<accession>A0A6A5T9M9</accession>
<reference evidence="1" key="1">
    <citation type="journal article" date="2020" name="Stud. Mycol.">
        <title>101 Dothideomycetes genomes: a test case for predicting lifestyles and emergence of pathogens.</title>
        <authorList>
            <person name="Haridas S."/>
            <person name="Albert R."/>
            <person name="Binder M."/>
            <person name="Bloem J."/>
            <person name="Labutti K."/>
            <person name="Salamov A."/>
            <person name="Andreopoulos B."/>
            <person name="Baker S."/>
            <person name="Barry K."/>
            <person name="Bills G."/>
            <person name="Bluhm B."/>
            <person name="Cannon C."/>
            <person name="Castanera R."/>
            <person name="Culley D."/>
            <person name="Daum C."/>
            <person name="Ezra D."/>
            <person name="Gonzalez J."/>
            <person name="Henrissat B."/>
            <person name="Kuo A."/>
            <person name="Liang C."/>
            <person name="Lipzen A."/>
            <person name="Lutzoni F."/>
            <person name="Magnuson J."/>
            <person name="Mondo S."/>
            <person name="Nolan M."/>
            <person name="Ohm R."/>
            <person name="Pangilinan J."/>
            <person name="Park H.-J."/>
            <person name="Ramirez L."/>
            <person name="Alfaro M."/>
            <person name="Sun H."/>
            <person name="Tritt A."/>
            <person name="Yoshinaga Y."/>
            <person name="Zwiers L.-H."/>
            <person name="Turgeon B."/>
            <person name="Goodwin S."/>
            <person name="Spatafora J."/>
            <person name="Crous P."/>
            <person name="Grigoriev I."/>
        </authorList>
    </citation>
    <scope>NUCLEOTIDE SEQUENCE</scope>
    <source>
        <strain evidence="1">CBS 161.51</strain>
    </source>
</reference>
<dbReference type="EMBL" id="ML975998">
    <property type="protein sequence ID" value="KAF1947456.1"/>
    <property type="molecule type" value="Genomic_DNA"/>
</dbReference>
<dbReference type="SUPFAM" id="SSF52047">
    <property type="entry name" value="RNI-like"/>
    <property type="match status" value="1"/>
</dbReference>
<gene>
    <name evidence="1" type="ORF">EJ02DRAFT_429889</name>
</gene>
<dbReference type="Proteomes" id="UP000800038">
    <property type="component" value="Unassembled WGS sequence"/>
</dbReference>
<sequence length="199" mass="22278">MFVTIIQLKYDSGNVSTQHSNKASPGVIHEDLHALHISHFSNLRNLSLSEKLLADKGALDLSKLWGQHIGAQPYWAKNLETLTLRNVELAGESIQMILELPINLHIKGAVFLEDSFSHCEEPAKKNIRSATLSGLVVVTGEALLHYDRYIPNPFFLGKVPRVQLEDVAKYIMSGGRPPLQLENIWATLKDLLVSNRYNT</sequence>
<evidence type="ECO:0000313" key="2">
    <source>
        <dbReference type="Proteomes" id="UP000800038"/>
    </source>
</evidence>
<dbReference type="OrthoDB" id="10526999at2759"/>
<organism evidence="1 2">
    <name type="scientific">Clathrospora elynae</name>
    <dbReference type="NCBI Taxonomy" id="706981"/>
    <lineage>
        <taxon>Eukaryota</taxon>
        <taxon>Fungi</taxon>
        <taxon>Dikarya</taxon>
        <taxon>Ascomycota</taxon>
        <taxon>Pezizomycotina</taxon>
        <taxon>Dothideomycetes</taxon>
        <taxon>Pleosporomycetidae</taxon>
        <taxon>Pleosporales</taxon>
        <taxon>Diademaceae</taxon>
        <taxon>Clathrospora</taxon>
    </lineage>
</organism>
<dbReference type="AlphaFoldDB" id="A0A6A5T9M9"/>
<name>A0A6A5T9M9_9PLEO</name>
<proteinExistence type="predicted"/>
<evidence type="ECO:0000313" key="1">
    <source>
        <dbReference type="EMBL" id="KAF1947456.1"/>
    </source>
</evidence>
<protein>
    <submittedName>
        <fullName evidence="1">Uncharacterized protein</fullName>
    </submittedName>
</protein>